<dbReference type="KEGG" id="slaa:EUU25_14760"/>
<accession>A0A6I6LB25</accession>
<evidence type="ECO:0000313" key="1">
    <source>
        <dbReference type="EMBL" id="QGY81768.1"/>
    </source>
</evidence>
<protein>
    <submittedName>
        <fullName evidence="1">Uncharacterized protein</fullName>
    </submittedName>
</protein>
<keyword evidence="2" id="KW-1185">Reference proteome</keyword>
<dbReference type="RefSeq" id="WP_158902272.1">
    <property type="nucleotide sequence ID" value="NZ_CP035733.1"/>
</dbReference>
<dbReference type="AlphaFoldDB" id="A0A6I6LB25"/>
<gene>
    <name evidence="1" type="ORF">EUU25_14760</name>
</gene>
<organism evidence="1 2">
    <name type="scientific">Sphingorhabdus lacus</name>
    <dbReference type="NCBI Taxonomy" id="392610"/>
    <lineage>
        <taxon>Bacteria</taxon>
        <taxon>Pseudomonadati</taxon>
        <taxon>Pseudomonadota</taxon>
        <taxon>Alphaproteobacteria</taxon>
        <taxon>Sphingomonadales</taxon>
        <taxon>Sphingomonadaceae</taxon>
        <taxon>Sphingorhabdus</taxon>
    </lineage>
</organism>
<evidence type="ECO:0000313" key="2">
    <source>
        <dbReference type="Proteomes" id="UP000428803"/>
    </source>
</evidence>
<reference evidence="2" key="1">
    <citation type="submission" date="2019-01" db="EMBL/GenBank/DDBJ databases">
        <title>Sphingorhabdus lacus sp.nov., isolated from an oligotrophic freshwater lake.</title>
        <authorList>
            <person name="Park M."/>
        </authorList>
    </citation>
    <scope>NUCLEOTIDE SEQUENCE [LARGE SCALE GENOMIC DNA]</scope>
    <source>
        <strain evidence="2">IMCC1753</strain>
    </source>
</reference>
<sequence length="82" mass="8632">MPISSICSPIEAQDSAELVASILEDAAVRLRMLLTPEQAASAFLEAGVFGMLSTAGYDALLSTVAQSTKSYVDCRHRAKAAN</sequence>
<dbReference type="Proteomes" id="UP000428803">
    <property type="component" value="Chromosome"/>
</dbReference>
<proteinExistence type="predicted"/>
<name>A0A6I6LB25_9SPHN</name>
<dbReference type="EMBL" id="CP035733">
    <property type="protein sequence ID" value="QGY81768.1"/>
    <property type="molecule type" value="Genomic_DNA"/>
</dbReference>